<organism evidence="13 14">
    <name type="scientific">Mytilus galloprovincialis</name>
    <name type="common">Mediterranean mussel</name>
    <dbReference type="NCBI Taxonomy" id="29158"/>
    <lineage>
        <taxon>Eukaryota</taxon>
        <taxon>Metazoa</taxon>
        <taxon>Spiralia</taxon>
        <taxon>Lophotrochozoa</taxon>
        <taxon>Mollusca</taxon>
        <taxon>Bivalvia</taxon>
        <taxon>Autobranchia</taxon>
        <taxon>Pteriomorphia</taxon>
        <taxon>Mytilida</taxon>
        <taxon>Mytiloidea</taxon>
        <taxon>Mytilidae</taxon>
        <taxon>Mytilinae</taxon>
        <taxon>Mytilus</taxon>
    </lineage>
</organism>
<dbReference type="InterPro" id="IPR026591">
    <property type="entry name" value="Sirtuin_cat_small_dom_sf"/>
</dbReference>
<dbReference type="InterPro" id="IPR017948">
    <property type="entry name" value="TGFb_CS"/>
</dbReference>
<dbReference type="SMART" id="SM00204">
    <property type="entry name" value="TGFB"/>
    <property type="match status" value="1"/>
</dbReference>
<dbReference type="GO" id="GO:0017136">
    <property type="term" value="F:histone deacetylase activity, NAD-dependent"/>
    <property type="evidence" value="ECO:0007669"/>
    <property type="project" value="TreeGrafter"/>
</dbReference>
<dbReference type="OrthoDB" id="5948587at2759"/>
<dbReference type="SUPFAM" id="SSF52467">
    <property type="entry name" value="DHS-like NAD/FAD-binding domain"/>
    <property type="match status" value="1"/>
</dbReference>
<keyword evidence="6 9" id="KW-0339">Growth factor</keyword>
<dbReference type="GO" id="GO:0008083">
    <property type="term" value="F:growth factor activity"/>
    <property type="evidence" value="ECO:0007669"/>
    <property type="project" value="UniProtKB-KW"/>
</dbReference>
<feature type="binding site" evidence="8">
    <location>
        <position position="211"/>
    </location>
    <ligand>
        <name>Zn(2+)</name>
        <dbReference type="ChEBI" id="CHEBI:29105"/>
    </ligand>
</feature>
<dbReference type="SUPFAM" id="SSF57501">
    <property type="entry name" value="Cystine-knot cytokines"/>
    <property type="match status" value="1"/>
</dbReference>
<dbReference type="Gene3D" id="3.40.50.1220">
    <property type="entry name" value="TPP-binding domain"/>
    <property type="match status" value="1"/>
</dbReference>
<feature type="active site" description="Proton acceptor" evidence="8">
    <location>
        <position position="203"/>
    </location>
</feature>
<comment type="similarity">
    <text evidence="2 9">Belongs to the TGF-beta family.</text>
</comment>
<dbReference type="PANTHER" id="PTHR11085:SF7">
    <property type="entry name" value="NAD-DEPENDENT PROTEIN DEACETYLASE"/>
    <property type="match status" value="1"/>
</dbReference>
<evidence type="ECO:0000256" key="10">
    <source>
        <dbReference type="SAM" id="MobiDB-lite"/>
    </source>
</evidence>
<protein>
    <submittedName>
        <fullName evidence="13">Uncharacterized protein</fullName>
    </submittedName>
</protein>
<evidence type="ECO:0000313" key="14">
    <source>
        <dbReference type="Proteomes" id="UP000596742"/>
    </source>
</evidence>
<keyword evidence="4" id="KW-0808">Transferase</keyword>
<evidence type="ECO:0000256" key="7">
    <source>
        <dbReference type="ARBA" id="ARBA00023157"/>
    </source>
</evidence>
<feature type="binding site" evidence="8">
    <location>
        <position position="235"/>
    </location>
    <ligand>
        <name>Zn(2+)</name>
        <dbReference type="ChEBI" id="CHEBI:29105"/>
    </ligand>
</feature>
<evidence type="ECO:0000256" key="6">
    <source>
        <dbReference type="ARBA" id="ARBA00023030"/>
    </source>
</evidence>
<dbReference type="PROSITE" id="PS51362">
    <property type="entry name" value="TGF_BETA_2"/>
    <property type="match status" value="1"/>
</dbReference>
<feature type="domain" description="TGF-beta family profile" evidence="12">
    <location>
        <begin position="526"/>
        <end position="614"/>
    </location>
</feature>
<dbReference type="PROSITE" id="PS50305">
    <property type="entry name" value="SIRTUIN"/>
    <property type="match status" value="1"/>
</dbReference>
<gene>
    <name evidence="13" type="ORF">MGAL_10B062226</name>
</gene>
<dbReference type="Pfam" id="PF02146">
    <property type="entry name" value="SIR2"/>
    <property type="match status" value="1"/>
</dbReference>
<feature type="domain" description="Deacetylase sirtuin-type" evidence="11">
    <location>
        <begin position="72"/>
        <end position="434"/>
    </location>
</feature>
<dbReference type="InterPro" id="IPR029034">
    <property type="entry name" value="Cystine-knot_cytokine"/>
</dbReference>
<proteinExistence type="inferred from homology"/>
<evidence type="ECO:0000256" key="5">
    <source>
        <dbReference type="ARBA" id="ARBA00023027"/>
    </source>
</evidence>
<dbReference type="GO" id="GO:0070403">
    <property type="term" value="F:NAD+ binding"/>
    <property type="evidence" value="ECO:0007669"/>
    <property type="project" value="InterPro"/>
</dbReference>
<feature type="region of interest" description="Disordered" evidence="10">
    <location>
        <begin position="474"/>
        <end position="496"/>
    </location>
</feature>
<dbReference type="GO" id="GO:0005634">
    <property type="term" value="C:nucleus"/>
    <property type="evidence" value="ECO:0007669"/>
    <property type="project" value="TreeGrafter"/>
</dbReference>
<keyword evidence="7" id="KW-1015">Disulfide bond</keyword>
<evidence type="ECO:0000256" key="9">
    <source>
        <dbReference type="RuleBase" id="RU000354"/>
    </source>
</evidence>
<dbReference type="InterPro" id="IPR001839">
    <property type="entry name" value="TGF-b_C"/>
</dbReference>
<name>A0A8B6CVY2_MYTGA</name>
<evidence type="ECO:0000256" key="2">
    <source>
        <dbReference type="ARBA" id="ARBA00006656"/>
    </source>
</evidence>
<dbReference type="Proteomes" id="UP000596742">
    <property type="component" value="Unassembled WGS sequence"/>
</dbReference>
<dbReference type="GO" id="GO:0005576">
    <property type="term" value="C:extracellular region"/>
    <property type="evidence" value="ECO:0007669"/>
    <property type="project" value="UniProtKB-SubCell"/>
</dbReference>
<feature type="binding site" evidence="8">
    <location>
        <position position="240"/>
    </location>
    <ligand>
        <name>Zn(2+)</name>
        <dbReference type="ChEBI" id="CHEBI:29105"/>
    </ligand>
</feature>
<evidence type="ECO:0000256" key="3">
    <source>
        <dbReference type="ARBA" id="ARBA00022525"/>
    </source>
</evidence>
<dbReference type="Gene3D" id="2.10.90.10">
    <property type="entry name" value="Cystine-knot cytokines"/>
    <property type="match status" value="1"/>
</dbReference>
<keyword evidence="14" id="KW-1185">Reference proteome</keyword>
<dbReference type="InterPro" id="IPR050134">
    <property type="entry name" value="NAD-dep_sirtuin_deacylases"/>
</dbReference>
<dbReference type="GO" id="GO:0046872">
    <property type="term" value="F:metal ion binding"/>
    <property type="evidence" value="ECO:0007669"/>
    <property type="project" value="UniProtKB-KW"/>
</dbReference>
<accession>A0A8B6CVY2</accession>
<keyword evidence="8" id="KW-0479">Metal-binding</keyword>
<sequence>MRLVSSMMAAIEKVGRPPSAQALKGLKAQSRGVHANSTPVYKTQSETSILPKPPNVLERGINRARRLSTSAGMKPVKTLDDVSDLLTSEVVKNVVVVAGAGISTPSGIPDFRTPGTGLYDNLAQYRIPYPEAIFDIDYFHHNPKPFFTLAKELYPSGKYRPNYIHYFLRMLYDKGKLLRMYTQNIDGLERLAGLPPEKLVEAHGTFSWATCTICGSKKEGSEVKESIFKDRLPKCGKRGCPVRQPPQMDAIYFYTLFMVMSISSTLQFGSFPAIQTDLERFKKLAAIKVRILNKIGLNDRPFVGKPIASGHVTGKLFGRRPIKKDVNHVNKPRGEYYAEIQEVVSHSQIPENLSDANVVLFKVVQDNQGRQLEVTSADLLVKIKYKRKKKGSNGRRKRLRVRTIFLKLSTLDTEGKPSTVVASVTTRIKRTKWLKVAVPSKVIENAMKRDDQNLYLHLNCVGCDHRAQLILINGGRNKKKRKNRRKSKKTRDKMRDLKIKRPRRKRRLNRTRPFLILHTKVKTYIRSKRETSICANNSACCMDNLLVDFKTIGWSDWIIAPKSFETGVCEGTCTTNSTCSETKSTHLRIVYYDNNGNIIFTSLPNMIVTECGCISGK</sequence>
<evidence type="ECO:0000256" key="1">
    <source>
        <dbReference type="ARBA" id="ARBA00004613"/>
    </source>
</evidence>
<keyword evidence="8" id="KW-0862">Zinc</keyword>
<keyword evidence="3" id="KW-0964">Secreted</keyword>
<evidence type="ECO:0000313" key="13">
    <source>
        <dbReference type="EMBL" id="VDI11120.1"/>
    </source>
</evidence>
<keyword evidence="5" id="KW-0520">NAD</keyword>
<comment type="subcellular location">
    <subcellularLocation>
        <location evidence="1">Secreted</location>
    </subcellularLocation>
</comment>
<dbReference type="Pfam" id="PF00019">
    <property type="entry name" value="TGF_beta"/>
    <property type="match status" value="1"/>
</dbReference>
<dbReference type="Gene3D" id="3.30.1600.10">
    <property type="entry name" value="SIR2/SIRT2 'Small Domain"/>
    <property type="match status" value="1"/>
</dbReference>
<evidence type="ECO:0000259" key="11">
    <source>
        <dbReference type="PROSITE" id="PS50305"/>
    </source>
</evidence>
<dbReference type="InterPro" id="IPR026590">
    <property type="entry name" value="Ssirtuin_cat_dom"/>
</dbReference>
<dbReference type="Gene3D" id="2.60.120.970">
    <property type="match status" value="1"/>
</dbReference>
<comment type="caution">
    <text evidence="13">The sequence shown here is derived from an EMBL/GenBank/DDBJ whole genome shotgun (WGS) entry which is preliminary data.</text>
</comment>
<evidence type="ECO:0000256" key="4">
    <source>
        <dbReference type="ARBA" id="ARBA00022679"/>
    </source>
</evidence>
<dbReference type="EMBL" id="UYJE01002487">
    <property type="protein sequence ID" value="VDI11120.1"/>
    <property type="molecule type" value="Genomic_DNA"/>
</dbReference>
<dbReference type="AlphaFoldDB" id="A0A8B6CVY2"/>
<feature type="binding site" evidence="8">
    <location>
        <position position="214"/>
    </location>
    <ligand>
        <name>Zn(2+)</name>
        <dbReference type="ChEBI" id="CHEBI:29105"/>
    </ligand>
</feature>
<dbReference type="InterPro" id="IPR003000">
    <property type="entry name" value="Sirtuin"/>
</dbReference>
<reference evidence="13" key="1">
    <citation type="submission" date="2018-11" db="EMBL/GenBank/DDBJ databases">
        <authorList>
            <person name="Alioto T."/>
            <person name="Alioto T."/>
        </authorList>
    </citation>
    <scope>NUCLEOTIDE SEQUENCE</scope>
</reference>
<evidence type="ECO:0000259" key="12">
    <source>
        <dbReference type="PROSITE" id="PS51362"/>
    </source>
</evidence>
<dbReference type="PANTHER" id="PTHR11085">
    <property type="entry name" value="NAD-DEPENDENT PROTEIN DEACYLASE SIRTUIN-5, MITOCHONDRIAL-RELATED"/>
    <property type="match status" value="1"/>
</dbReference>
<dbReference type="InterPro" id="IPR029035">
    <property type="entry name" value="DHS-like_NAD/FAD-binding_dom"/>
</dbReference>
<feature type="compositionally biased region" description="Basic residues" evidence="10">
    <location>
        <begin position="476"/>
        <end position="492"/>
    </location>
</feature>
<dbReference type="PROSITE" id="PS00250">
    <property type="entry name" value="TGF_BETA_1"/>
    <property type="match status" value="1"/>
</dbReference>
<evidence type="ECO:0000256" key="8">
    <source>
        <dbReference type="PROSITE-ProRule" id="PRU00236"/>
    </source>
</evidence>